<feature type="transmembrane region" description="Helical" evidence="8">
    <location>
        <begin position="236"/>
        <end position="255"/>
    </location>
</feature>
<evidence type="ECO:0000256" key="1">
    <source>
        <dbReference type="ARBA" id="ARBA00004141"/>
    </source>
</evidence>
<accession>A0A8K0TLZ1</accession>
<dbReference type="Gene3D" id="1.20.1250.20">
    <property type="entry name" value="MFS general substrate transporter like domains"/>
    <property type="match status" value="1"/>
</dbReference>
<dbReference type="OrthoDB" id="3936150at2759"/>
<feature type="transmembrane region" description="Helical" evidence="8">
    <location>
        <begin position="71"/>
        <end position="90"/>
    </location>
</feature>
<proteinExistence type="inferred from homology"/>
<feature type="transmembrane region" description="Helical" evidence="8">
    <location>
        <begin position="134"/>
        <end position="152"/>
    </location>
</feature>
<feature type="transmembrane region" description="Helical" evidence="8">
    <location>
        <begin position="110"/>
        <end position="127"/>
    </location>
</feature>
<comment type="similarity">
    <text evidence="2">Belongs to the major facilitator superfamily.</text>
</comment>
<keyword evidence="5 8" id="KW-1133">Transmembrane helix</keyword>
<dbReference type="FunFam" id="1.20.1250.20:FF:000171">
    <property type="entry name" value="MFS general substrate transporter"/>
    <property type="match status" value="1"/>
</dbReference>
<keyword evidence="6 8" id="KW-0472">Membrane</keyword>
<protein>
    <submittedName>
        <fullName evidence="10">Major facilitator superfamily domain-containing protein</fullName>
    </submittedName>
</protein>
<gene>
    <name evidence="10" type="ORF">B0T11DRAFT_352887</name>
</gene>
<dbReference type="PANTHER" id="PTHR23511:SF4">
    <property type="entry name" value="MAJOR FACILITATOR SUPERFAMILY (MFS) PROFILE DOMAIN-CONTAINING PROTEIN"/>
    <property type="match status" value="1"/>
</dbReference>
<dbReference type="GO" id="GO:0022857">
    <property type="term" value="F:transmembrane transporter activity"/>
    <property type="evidence" value="ECO:0007669"/>
    <property type="project" value="InterPro"/>
</dbReference>
<evidence type="ECO:0000256" key="8">
    <source>
        <dbReference type="SAM" id="Phobius"/>
    </source>
</evidence>
<evidence type="ECO:0000256" key="7">
    <source>
        <dbReference type="SAM" id="MobiDB-lite"/>
    </source>
</evidence>
<comment type="subcellular location">
    <subcellularLocation>
        <location evidence="1">Membrane</location>
        <topology evidence="1">Multi-pass membrane protein</topology>
    </subcellularLocation>
</comment>
<organism evidence="10 11">
    <name type="scientific">Plectosphaerella cucumerina</name>
    <dbReference type="NCBI Taxonomy" id="40658"/>
    <lineage>
        <taxon>Eukaryota</taxon>
        <taxon>Fungi</taxon>
        <taxon>Dikarya</taxon>
        <taxon>Ascomycota</taxon>
        <taxon>Pezizomycotina</taxon>
        <taxon>Sordariomycetes</taxon>
        <taxon>Hypocreomycetidae</taxon>
        <taxon>Glomerellales</taxon>
        <taxon>Plectosphaerellaceae</taxon>
        <taxon>Plectosphaerella</taxon>
    </lineage>
</organism>
<dbReference type="PROSITE" id="PS50850">
    <property type="entry name" value="MFS"/>
    <property type="match status" value="1"/>
</dbReference>
<dbReference type="GO" id="GO:0016020">
    <property type="term" value="C:membrane"/>
    <property type="evidence" value="ECO:0007669"/>
    <property type="project" value="UniProtKB-SubCell"/>
</dbReference>
<feature type="transmembrane region" description="Helical" evidence="8">
    <location>
        <begin position="197"/>
        <end position="216"/>
    </location>
</feature>
<dbReference type="PANTHER" id="PTHR23511">
    <property type="entry name" value="SYNAPTIC VESICLE GLYCOPROTEIN 2"/>
    <property type="match status" value="1"/>
</dbReference>
<evidence type="ECO:0000256" key="5">
    <source>
        <dbReference type="ARBA" id="ARBA00022989"/>
    </source>
</evidence>
<evidence type="ECO:0000259" key="9">
    <source>
        <dbReference type="PROSITE" id="PS50850"/>
    </source>
</evidence>
<feature type="domain" description="Major facilitator superfamily (MFS) profile" evidence="9">
    <location>
        <begin position="64"/>
        <end position="515"/>
    </location>
</feature>
<evidence type="ECO:0000256" key="3">
    <source>
        <dbReference type="ARBA" id="ARBA00022448"/>
    </source>
</evidence>
<keyword evidence="4 8" id="KW-0812">Transmembrane</keyword>
<feature type="transmembrane region" description="Helical" evidence="8">
    <location>
        <begin position="491"/>
        <end position="512"/>
    </location>
</feature>
<dbReference type="Pfam" id="PF07690">
    <property type="entry name" value="MFS_1"/>
    <property type="match status" value="1"/>
</dbReference>
<feature type="transmembrane region" description="Helical" evidence="8">
    <location>
        <begin position="462"/>
        <end position="485"/>
    </location>
</feature>
<dbReference type="CDD" id="cd17316">
    <property type="entry name" value="MFS_SV2_like"/>
    <property type="match status" value="1"/>
</dbReference>
<comment type="caution">
    <text evidence="10">The sequence shown here is derived from an EMBL/GenBank/DDBJ whole genome shotgun (WGS) entry which is preliminary data.</text>
</comment>
<sequence>MDRISDPRDDPSKVPPHDSETNMEPAEKFGTDVARGDLIELDSADAVLAAKMHLLNEAINEIGWTTYHLKLFFLNGFGFAVDSLLTFIIGVVKGQVALEMQPSYNGGAQMALYVGLLFGALFWGLSADMIGRKWAFNLSLLTAAIFSIAAGASPNYPALATFVALAAFGAGGNLVLDTTVFLEFLPSSKQYLVVTMALWWGIGQTIAGLLAWAFITNFSCTSADDCPMADNMGWRYLYYTSGAFVLVLSILRIVVLRFRETPKYLLCSGQDEAVISLLTDVATKYNRPCSLTLEQLQYCGSITTAHASSRYSLREILLHYRGLFATRKLSISTSLLWASWACIGLAYPLYYMFLPEYLASRGAKFGEDSPHITWRNYALTNFAAIFGPIFAGYISSFKIIGRKYTMVIGALMTMVFFFGYTGIKNNDQNLGLNCATSFTINVYFSVLYAYTPEVLPSAHRATGNGTAVSCARIGGIMAVVIGTFADTSSPEPIYICAALFIVMAILIGVAPYEPQHGQSI</sequence>
<evidence type="ECO:0000256" key="2">
    <source>
        <dbReference type="ARBA" id="ARBA00008335"/>
    </source>
</evidence>
<keyword evidence="11" id="KW-1185">Reference proteome</keyword>
<feature type="transmembrane region" description="Helical" evidence="8">
    <location>
        <begin position="406"/>
        <end position="423"/>
    </location>
</feature>
<evidence type="ECO:0000256" key="6">
    <source>
        <dbReference type="ARBA" id="ARBA00023136"/>
    </source>
</evidence>
<dbReference type="InterPro" id="IPR020846">
    <property type="entry name" value="MFS_dom"/>
</dbReference>
<feature type="transmembrane region" description="Helical" evidence="8">
    <location>
        <begin position="158"/>
        <end position="185"/>
    </location>
</feature>
<dbReference type="AlphaFoldDB" id="A0A8K0TLZ1"/>
<dbReference type="Proteomes" id="UP000813385">
    <property type="component" value="Unassembled WGS sequence"/>
</dbReference>
<reference evidence="10" key="1">
    <citation type="journal article" date="2021" name="Nat. Commun.">
        <title>Genetic determinants of endophytism in the Arabidopsis root mycobiome.</title>
        <authorList>
            <person name="Mesny F."/>
            <person name="Miyauchi S."/>
            <person name="Thiergart T."/>
            <person name="Pickel B."/>
            <person name="Atanasova L."/>
            <person name="Karlsson M."/>
            <person name="Huettel B."/>
            <person name="Barry K.W."/>
            <person name="Haridas S."/>
            <person name="Chen C."/>
            <person name="Bauer D."/>
            <person name="Andreopoulos W."/>
            <person name="Pangilinan J."/>
            <person name="LaButti K."/>
            <person name="Riley R."/>
            <person name="Lipzen A."/>
            <person name="Clum A."/>
            <person name="Drula E."/>
            <person name="Henrissat B."/>
            <person name="Kohler A."/>
            <person name="Grigoriev I.V."/>
            <person name="Martin F.M."/>
            <person name="Hacquard S."/>
        </authorList>
    </citation>
    <scope>NUCLEOTIDE SEQUENCE</scope>
    <source>
        <strain evidence="10">MPI-CAGE-AT-0016</strain>
    </source>
</reference>
<dbReference type="InterPro" id="IPR036259">
    <property type="entry name" value="MFS_trans_sf"/>
</dbReference>
<feature type="region of interest" description="Disordered" evidence="7">
    <location>
        <begin position="1"/>
        <end position="26"/>
    </location>
</feature>
<dbReference type="InterPro" id="IPR011701">
    <property type="entry name" value="MFS"/>
</dbReference>
<keyword evidence="3" id="KW-0813">Transport</keyword>
<dbReference type="SUPFAM" id="SSF103473">
    <property type="entry name" value="MFS general substrate transporter"/>
    <property type="match status" value="1"/>
</dbReference>
<feature type="transmembrane region" description="Helical" evidence="8">
    <location>
        <begin position="429"/>
        <end position="450"/>
    </location>
</feature>
<feature type="transmembrane region" description="Helical" evidence="8">
    <location>
        <begin position="374"/>
        <end position="394"/>
    </location>
</feature>
<evidence type="ECO:0000313" key="11">
    <source>
        <dbReference type="Proteomes" id="UP000813385"/>
    </source>
</evidence>
<evidence type="ECO:0000313" key="10">
    <source>
        <dbReference type="EMBL" id="KAH7362828.1"/>
    </source>
</evidence>
<evidence type="ECO:0000256" key="4">
    <source>
        <dbReference type="ARBA" id="ARBA00022692"/>
    </source>
</evidence>
<dbReference type="EMBL" id="JAGPXD010000003">
    <property type="protein sequence ID" value="KAH7362828.1"/>
    <property type="molecule type" value="Genomic_DNA"/>
</dbReference>
<feature type="transmembrane region" description="Helical" evidence="8">
    <location>
        <begin position="335"/>
        <end position="354"/>
    </location>
</feature>
<name>A0A8K0TLZ1_9PEZI</name>